<evidence type="ECO:0000256" key="4">
    <source>
        <dbReference type="ARBA" id="ARBA00022968"/>
    </source>
</evidence>
<keyword evidence="4" id="KW-0735">Signal-anchor</keyword>
<dbReference type="Gene3D" id="2.60.40.1660">
    <property type="entry name" value="Na, k-atpase alpha subunit"/>
    <property type="match status" value="1"/>
</dbReference>
<evidence type="ECO:0000256" key="1">
    <source>
        <dbReference type="ARBA" id="ARBA00004606"/>
    </source>
</evidence>
<dbReference type="GO" id="GO:0006883">
    <property type="term" value="P:intracellular sodium ion homeostasis"/>
    <property type="evidence" value="ECO:0007669"/>
    <property type="project" value="TreeGrafter"/>
</dbReference>
<dbReference type="PANTHER" id="PTHR11523:SF28">
    <property type="entry name" value="NA_K-ATPASE BETA SUBUNIT ISOFORM 4-RELATED"/>
    <property type="match status" value="1"/>
</dbReference>
<comment type="subcellular location">
    <subcellularLocation>
        <location evidence="1">Membrane</location>
        <topology evidence="1">Single-pass type II membrane protein</topology>
    </subcellularLocation>
</comment>
<dbReference type="Pfam" id="PF00287">
    <property type="entry name" value="Na_K-ATPase"/>
    <property type="match status" value="1"/>
</dbReference>
<reference evidence="10" key="1">
    <citation type="submission" date="2017-02" db="UniProtKB">
        <authorList>
            <consortium name="WormBaseParasite"/>
        </authorList>
    </citation>
    <scope>IDENTIFICATION</scope>
</reference>
<dbReference type="GO" id="GO:0036376">
    <property type="term" value="P:sodium ion export across plasma membrane"/>
    <property type="evidence" value="ECO:0007669"/>
    <property type="project" value="TreeGrafter"/>
</dbReference>
<dbReference type="GO" id="GO:0005890">
    <property type="term" value="C:sodium:potassium-exchanging ATPase complex"/>
    <property type="evidence" value="ECO:0007669"/>
    <property type="project" value="InterPro"/>
</dbReference>
<feature type="transmembrane region" description="Helical" evidence="8">
    <location>
        <begin position="124"/>
        <end position="145"/>
    </location>
</feature>
<feature type="compositionally biased region" description="Low complexity" evidence="7">
    <location>
        <begin position="1"/>
        <end position="15"/>
    </location>
</feature>
<evidence type="ECO:0000313" key="9">
    <source>
        <dbReference type="Proteomes" id="UP000046392"/>
    </source>
</evidence>
<dbReference type="InterPro" id="IPR000402">
    <property type="entry name" value="Na/K_ATPase_sub_beta"/>
</dbReference>
<name>A0A0N5CI56_STREA</name>
<protein>
    <submittedName>
        <fullName evidence="10">SUN domain-containing protein</fullName>
    </submittedName>
</protein>
<evidence type="ECO:0000256" key="3">
    <source>
        <dbReference type="ARBA" id="ARBA00022692"/>
    </source>
</evidence>
<keyword evidence="3 8" id="KW-0812">Transmembrane</keyword>
<dbReference type="Proteomes" id="UP000046392">
    <property type="component" value="Unplaced"/>
</dbReference>
<evidence type="ECO:0000256" key="5">
    <source>
        <dbReference type="ARBA" id="ARBA00022989"/>
    </source>
</evidence>
<evidence type="ECO:0000256" key="7">
    <source>
        <dbReference type="SAM" id="MobiDB-lite"/>
    </source>
</evidence>
<feature type="compositionally biased region" description="Polar residues" evidence="7">
    <location>
        <begin position="16"/>
        <end position="26"/>
    </location>
</feature>
<comment type="similarity">
    <text evidence="2">Belongs to the X(+)/potassium ATPases subunit beta family.</text>
</comment>
<evidence type="ECO:0000256" key="8">
    <source>
        <dbReference type="SAM" id="Phobius"/>
    </source>
</evidence>
<dbReference type="InterPro" id="IPR038702">
    <property type="entry name" value="Na/K_ATPase_sub_beta_sf"/>
</dbReference>
<evidence type="ECO:0000256" key="6">
    <source>
        <dbReference type="ARBA" id="ARBA00023136"/>
    </source>
</evidence>
<dbReference type="GO" id="GO:0030007">
    <property type="term" value="P:intracellular potassium ion homeostasis"/>
    <property type="evidence" value="ECO:0007669"/>
    <property type="project" value="TreeGrafter"/>
</dbReference>
<evidence type="ECO:0000313" key="10">
    <source>
        <dbReference type="WBParaSite" id="SPAL_0001751800.1"/>
    </source>
</evidence>
<evidence type="ECO:0000256" key="2">
    <source>
        <dbReference type="ARBA" id="ARBA00005876"/>
    </source>
</evidence>
<dbReference type="AlphaFoldDB" id="A0A0N5CI56"/>
<dbReference type="PANTHER" id="PTHR11523">
    <property type="entry name" value="SODIUM/POTASSIUM-DEPENDENT ATPASE BETA SUBUNIT"/>
    <property type="match status" value="1"/>
</dbReference>
<organism evidence="9 10">
    <name type="scientific">Strongyloides papillosus</name>
    <name type="common">Intestinal threadworm</name>
    <dbReference type="NCBI Taxonomy" id="174720"/>
    <lineage>
        <taxon>Eukaryota</taxon>
        <taxon>Metazoa</taxon>
        <taxon>Ecdysozoa</taxon>
        <taxon>Nematoda</taxon>
        <taxon>Chromadorea</taxon>
        <taxon>Rhabditida</taxon>
        <taxon>Tylenchina</taxon>
        <taxon>Panagrolaimomorpha</taxon>
        <taxon>Strongyloidoidea</taxon>
        <taxon>Strongyloididae</taxon>
        <taxon>Strongyloides</taxon>
    </lineage>
</organism>
<sequence length="381" mass="44134">MSSSTTSSLKSFSTSKNGVAISSNNSTKKKDDVKSCSKQPSETNDKESSIKSLFKNKKDNAAKKNVSFSKDTDFTTNHSLVKLNPKTGEYVPAEKDKYSITKKQIKKREQLKARTTLKDGIKIFIYYVFLISLYFFFAWVVFCIFKPRENNRPHIHGESSFHGYEPQLIATPMEKDPAGKNYLVRFDSSDPSTYQIYLEKIKKFLTNYEDKSHGRRCSFGDTNKDIHETSIKEKRFCLNEEKYNDVLPDCTDEHDYGFKYGNPCFILSLNNHLNWVPGKLDETYKEENNLHDFDTTHYIPITCTGGSNTINATYSNKNGINKKYYPFFNIQGFHKGYQMIQFYDVQPNTEYRITCIAHTGNDHKKFDKKKNQVVIKIIKNQ</sequence>
<proteinExistence type="inferred from homology"/>
<dbReference type="STRING" id="174720.A0A0N5CI56"/>
<keyword evidence="6 8" id="KW-0472">Membrane</keyword>
<dbReference type="GO" id="GO:1990573">
    <property type="term" value="P:potassium ion import across plasma membrane"/>
    <property type="evidence" value="ECO:0007669"/>
    <property type="project" value="TreeGrafter"/>
</dbReference>
<dbReference type="WBParaSite" id="SPAL_0001751800.1">
    <property type="protein sequence ID" value="SPAL_0001751800.1"/>
    <property type="gene ID" value="SPAL_0001751800"/>
</dbReference>
<feature type="region of interest" description="Disordered" evidence="7">
    <location>
        <begin position="1"/>
        <end position="51"/>
    </location>
</feature>
<accession>A0A0N5CI56</accession>
<keyword evidence="9" id="KW-1185">Reference proteome</keyword>
<keyword evidence="5 8" id="KW-1133">Transmembrane helix</keyword>
<dbReference type="GO" id="GO:0001671">
    <property type="term" value="F:ATPase activator activity"/>
    <property type="evidence" value="ECO:0007669"/>
    <property type="project" value="TreeGrafter"/>
</dbReference>